<keyword evidence="2 5" id="KW-0547">Nucleotide-binding</keyword>
<evidence type="ECO:0000256" key="5">
    <source>
        <dbReference type="PIRSR" id="PIRSR601019-1"/>
    </source>
</evidence>
<dbReference type="OMA" id="QMRYIHT"/>
<evidence type="ECO:0000313" key="9">
    <source>
        <dbReference type="Proteomes" id="UP001149090"/>
    </source>
</evidence>
<feature type="binding site" evidence="6">
    <location>
        <position position="177"/>
    </location>
    <ligand>
        <name>Mg(2+)</name>
        <dbReference type="ChEBI" id="CHEBI:18420"/>
    </ligand>
</feature>
<gene>
    <name evidence="8" type="ORF">M0811_00885</name>
</gene>
<dbReference type="AlphaFoldDB" id="A0A9Q0LJ03"/>
<evidence type="ECO:0000256" key="1">
    <source>
        <dbReference type="ARBA" id="ARBA00022723"/>
    </source>
</evidence>
<feature type="binding site" evidence="5">
    <location>
        <begin position="171"/>
        <end position="177"/>
    </location>
    <ligand>
        <name>GTP</name>
        <dbReference type="ChEBI" id="CHEBI:37565"/>
    </ligand>
</feature>
<name>A0A9Q0LJ03_ANAIG</name>
<feature type="binding site" evidence="5">
    <location>
        <begin position="196"/>
        <end position="200"/>
    </location>
    <ligand>
        <name>GTP</name>
        <dbReference type="ChEBI" id="CHEBI:37565"/>
    </ligand>
</feature>
<feature type="coiled-coil region" evidence="7">
    <location>
        <begin position="7"/>
        <end position="38"/>
    </location>
</feature>
<evidence type="ECO:0000313" key="8">
    <source>
        <dbReference type="EMBL" id="KAJ5074256.1"/>
    </source>
</evidence>
<dbReference type="SMART" id="SM00275">
    <property type="entry name" value="G_alpha"/>
    <property type="match status" value="1"/>
</dbReference>
<organism evidence="8 9">
    <name type="scientific">Anaeramoeba ignava</name>
    <name type="common">Anaerobic marine amoeba</name>
    <dbReference type="NCBI Taxonomy" id="1746090"/>
    <lineage>
        <taxon>Eukaryota</taxon>
        <taxon>Metamonada</taxon>
        <taxon>Anaeramoebidae</taxon>
        <taxon>Anaeramoeba</taxon>
    </lineage>
</organism>
<keyword evidence="4" id="KW-0807">Transducer</keyword>
<dbReference type="GO" id="GO:0005834">
    <property type="term" value="C:heterotrimeric G-protein complex"/>
    <property type="evidence" value="ECO:0007669"/>
    <property type="project" value="TreeGrafter"/>
</dbReference>
<feature type="binding site" evidence="5">
    <location>
        <position position="324"/>
    </location>
    <ligand>
        <name>GTP</name>
        <dbReference type="ChEBI" id="CHEBI:37565"/>
    </ligand>
</feature>
<keyword evidence="1 6" id="KW-0479">Metal-binding</keyword>
<reference evidence="8" key="1">
    <citation type="submission" date="2022-10" db="EMBL/GenBank/DDBJ databases">
        <title>Novel sulphate-reducing endosymbionts in the free-living metamonad Anaeramoeba.</title>
        <authorList>
            <person name="Jerlstrom-Hultqvist J."/>
            <person name="Cepicka I."/>
            <person name="Gallot-Lavallee L."/>
            <person name="Salas-Leiva D."/>
            <person name="Curtis B.A."/>
            <person name="Zahonova K."/>
            <person name="Pipaliya S."/>
            <person name="Dacks J."/>
            <person name="Roger A.J."/>
        </authorList>
    </citation>
    <scope>NUCLEOTIDE SEQUENCE</scope>
    <source>
        <strain evidence="8">BMAN</strain>
    </source>
</reference>
<dbReference type="FunFam" id="3.40.50.300:FF:000720">
    <property type="entry name" value="Guanine nucleotide-binding protein G(k) subunit alpha"/>
    <property type="match status" value="1"/>
</dbReference>
<keyword evidence="6" id="KW-0460">Magnesium</keyword>
<evidence type="ECO:0000256" key="4">
    <source>
        <dbReference type="ARBA" id="ARBA00023224"/>
    </source>
</evidence>
<dbReference type="GO" id="GO:0007188">
    <property type="term" value="P:adenylate cyclase-modulating G protein-coupled receptor signaling pathway"/>
    <property type="evidence" value="ECO:0007669"/>
    <property type="project" value="TreeGrafter"/>
</dbReference>
<accession>A0A9Q0LJ03</accession>
<dbReference type="SUPFAM" id="SSF52540">
    <property type="entry name" value="P-loop containing nucleoside triphosphate hydrolases"/>
    <property type="match status" value="1"/>
</dbReference>
<keyword evidence="3 5" id="KW-0342">GTP-binding</keyword>
<dbReference type="PANTHER" id="PTHR10218:SF302">
    <property type="entry name" value="GUANINE NUCLEOTIDE-BINDING PROTEIN ALPHA-5 SUBUNIT"/>
    <property type="match status" value="1"/>
</dbReference>
<comment type="caution">
    <text evidence="8">The sequence shown here is derived from an EMBL/GenBank/DDBJ whole genome shotgun (WGS) entry which is preliminary data.</text>
</comment>
<dbReference type="GO" id="GO:0003924">
    <property type="term" value="F:GTPase activity"/>
    <property type="evidence" value="ECO:0007669"/>
    <property type="project" value="InterPro"/>
</dbReference>
<proteinExistence type="predicted"/>
<dbReference type="InterPro" id="IPR027417">
    <property type="entry name" value="P-loop_NTPase"/>
</dbReference>
<keyword evidence="9" id="KW-1185">Reference proteome</keyword>
<evidence type="ECO:0000256" key="3">
    <source>
        <dbReference type="ARBA" id="ARBA00023134"/>
    </source>
</evidence>
<dbReference type="CDD" id="cd00066">
    <property type="entry name" value="G-alpha"/>
    <property type="match status" value="1"/>
</dbReference>
<dbReference type="InterPro" id="IPR001019">
    <property type="entry name" value="Gprotein_alpha_su"/>
</dbReference>
<dbReference type="GO" id="GO:0005737">
    <property type="term" value="C:cytoplasm"/>
    <property type="evidence" value="ECO:0007669"/>
    <property type="project" value="TreeGrafter"/>
</dbReference>
<keyword evidence="7" id="KW-0175">Coiled coil</keyword>
<evidence type="ECO:0000256" key="7">
    <source>
        <dbReference type="SAM" id="Coils"/>
    </source>
</evidence>
<dbReference type="PROSITE" id="PS51882">
    <property type="entry name" value="G_ALPHA"/>
    <property type="match status" value="1"/>
</dbReference>
<dbReference type="Pfam" id="PF00503">
    <property type="entry name" value="G-alpha"/>
    <property type="match status" value="1"/>
</dbReference>
<feature type="binding site" evidence="5">
    <location>
        <begin position="265"/>
        <end position="268"/>
    </location>
    <ligand>
        <name>GTP</name>
        <dbReference type="ChEBI" id="CHEBI:37565"/>
    </ligand>
</feature>
<dbReference type="Proteomes" id="UP001149090">
    <property type="component" value="Unassembled WGS sequence"/>
</dbReference>
<protein>
    <submittedName>
        <fullName evidence="8">Guanine nucleotide-binding protein g(O) subunit alpha</fullName>
    </submittedName>
</protein>
<dbReference type="GO" id="GO:0031683">
    <property type="term" value="F:G-protein beta/gamma-subunit complex binding"/>
    <property type="evidence" value="ECO:0007669"/>
    <property type="project" value="InterPro"/>
</dbReference>
<dbReference type="InterPro" id="IPR011025">
    <property type="entry name" value="GproteinA_insert"/>
</dbReference>
<dbReference type="Gene3D" id="1.10.400.10">
    <property type="entry name" value="GI Alpha 1, domain 2-like"/>
    <property type="match status" value="1"/>
</dbReference>
<dbReference type="PRINTS" id="PR00318">
    <property type="entry name" value="GPROTEINA"/>
</dbReference>
<dbReference type="PANTHER" id="PTHR10218">
    <property type="entry name" value="GTP-BINDING PROTEIN ALPHA SUBUNIT"/>
    <property type="match status" value="1"/>
</dbReference>
<dbReference type="GO" id="GO:0005525">
    <property type="term" value="F:GTP binding"/>
    <property type="evidence" value="ECO:0007669"/>
    <property type="project" value="UniProtKB-KW"/>
</dbReference>
<feature type="binding site" evidence="5">
    <location>
        <begin position="41"/>
        <end position="46"/>
    </location>
    <ligand>
        <name>GTP</name>
        <dbReference type="ChEBI" id="CHEBI:37565"/>
    </ligand>
</feature>
<dbReference type="OrthoDB" id="5817230at2759"/>
<dbReference type="EMBL" id="JAPDFW010000070">
    <property type="protein sequence ID" value="KAJ5074256.1"/>
    <property type="molecule type" value="Genomic_DNA"/>
</dbReference>
<dbReference type="GO" id="GO:0046872">
    <property type="term" value="F:metal ion binding"/>
    <property type="evidence" value="ECO:0007669"/>
    <property type="project" value="UniProtKB-KW"/>
</dbReference>
<dbReference type="GO" id="GO:0001664">
    <property type="term" value="F:G protein-coupled receptor binding"/>
    <property type="evidence" value="ECO:0007669"/>
    <property type="project" value="TreeGrafter"/>
</dbReference>
<dbReference type="Gene3D" id="3.40.50.300">
    <property type="entry name" value="P-loop containing nucleotide triphosphate hydrolases"/>
    <property type="match status" value="1"/>
</dbReference>
<sequence length="349" mass="40933">MGNSNPEKSQIEKNKKIEEQLQKEAENYQKEVKLLILGSGESGKSTFVKQIKILFQNGFSKQEKIIFRRVIQRNLIDHTKVLIKACKKLQIKFKPENEKLAKDFVYSAHYTNDSFEQNIANDIQNLWKDPAIKNAYRQREKFHLPESAGYFFRNMEKIISSNYQPTDSDILLCRIPTTGVQTLSFVHSNYPWRVIDVGGQRSERRKWIHHFDNVTVLIFIIAISEFDQKLMEDETTNRLEEALELFKKTINNQYFSGTNCILIFNKIDMFKLKLKKRKLADWFPDYTGGNDFESACEFIQGMFMKVPITKKSHPRKIISHFACATNTQSVKQIFNVIEKQIVTDHMKRV</sequence>
<evidence type="ECO:0000256" key="6">
    <source>
        <dbReference type="PIRSR" id="PIRSR601019-2"/>
    </source>
</evidence>
<feature type="binding site" evidence="6">
    <location>
        <position position="45"/>
    </location>
    <ligand>
        <name>Mg(2+)</name>
        <dbReference type="ChEBI" id="CHEBI:18420"/>
    </ligand>
</feature>
<evidence type="ECO:0000256" key="2">
    <source>
        <dbReference type="ARBA" id="ARBA00022741"/>
    </source>
</evidence>
<dbReference type="SUPFAM" id="SSF47895">
    <property type="entry name" value="Transducin (alpha subunit), insertion domain"/>
    <property type="match status" value="1"/>
</dbReference>